<comment type="pathway">
    <text evidence="1 6">Carbohydrate biosynthesis; dTDP-L-rhamnose biosynthesis.</text>
</comment>
<dbReference type="InterPro" id="IPR036291">
    <property type="entry name" value="NAD(P)-bd_dom_sf"/>
</dbReference>
<dbReference type="PANTHER" id="PTHR10491">
    <property type="entry name" value="DTDP-4-DEHYDRORHAMNOSE REDUCTASE"/>
    <property type="match status" value="1"/>
</dbReference>
<dbReference type="HOGENOM" id="CLU_045518_1_0_5"/>
<dbReference type="CDD" id="cd05254">
    <property type="entry name" value="dTDP_HR_like_SDR_e"/>
    <property type="match status" value="1"/>
</dbReference>
<comment type="function">
    <text evidence="6">Catalyzes the reduction of dTDP-6-deoxy-L-lyxo-4-hexulose to yield dTDP-L-rhamnose.</text>
</comment>
<evidence type="ECO:0000313" key="9">
    <source>
        <dbReference type="Proteomes" id="UP000001929"/>
    </source>
</evidence>
<dbReference type="Pfam" id="PF04321">
    <property type="entry name" value="RmlD_sub_bind"/>
    <property type="match status" value="1"/>
</dbReference>
<evidence type="ECO:0000313" key="8">
    <source>
        <dbReference type="EMBL" id="ABC24645.1"/>
    </source>
</evidence>
<dbReference type="AlphaFoldDB" id="Q2RMK0"/>
<dbReference type="PANTHER" id="PTHR10491:SF4">
    <property type="entry name" value="METHIONINE ADENOSYLTRANSFERASE 2 SUBUNIT BETA"/>
    <property type="match status" value="1"/>
</dbReference>
<evidence type="ECO:0000256" key="5">
    <source>
        <dbReference type="ARBA" id="ARBA00048200"/>
    </source>
</evidence>
<evidence type="ECO:0000256" key="3">
    <source>
        <dbReference type="ARBA" id="ARBA00012929"/>
    </source>
</evidence>
<dbReference type="GO" id="GO:0008831">
    <property type="term" value="F:dTDP-4-dehydrorhamnose reductase activity"/>
    <property type="evidence" value="ECO:0007669"/>
    <property type="project" value="UniProtKB-EC"/>
</dbReference>
<dbReference type="Gene3D" id="3.40.50.720">
    <property type="entry name" value="NAD(P)-binding Rossmann-like Domain"/>
    <property type="match status" value="1"/>
</dbReference>
<dbReference type="UniPathway" id="UPA00124"/>
<gene>
    <name evidence="8" type="ordered locus">Rru_B0049</name>
</gene>
<dbReference type="EnsemblBacteria" id="ABC24645">
    <property type="protein sequence ID" value="ABC24645"/>
    <property type="gene ID" value="Rru_B0049"/>
</dbReference>
<dbReference type="RefSeq" id="WP_011387760.1">
    <property type="nucleotide sequence ID" value="NC_007641.1"/>
</dbReference>
<dbReference type="InterPro" id="IPR005913">
    <property type="entry name" value="dTDP_dehydrorham_reduct"/>
</dbReference>
<comment type="cofactor">
    <cofactor evidence="6">
        <name>Mg(2+)</name>
        <dbReference type="ChEBI" id="CHEBI:18420"/>
    </cofactor>
    <text evidence="6">Binds 1 Mg(2+) ion per monomer.</text>
</comment>
<proteinExistence type="inferred from homology"/>
<keyword evidence="8" id="KW-0614">Plasmid</keyword>
<comment type="similarity">
    <text evidence="2 6">Belongs to the dTDP-4-dehydrorhamnose reductase family.</text>
</comment>
<dbReference type="EC" id="1.1.1.133" evidence="3 6"/>
<evidence type="ECO:0000256" key="2">
    <source>
        <dbReference type="ARBA" id="ARBA00010944"/>
    </source>
</evidence>
<dbReference type="PhylomeDB" id="Q2RMK0"/>
<dbReference type="KEGG" id="rru:Rru_B0049"/>
<protein>
    <recommendedName>
        <fullName evidence="4 6">dTDP-4-dehydrorhamnose reductase</fullName>
        <ecNumber evidence="3 6">1.1.1.133</ecNumber>
    </recommendedName>
</protein>
<evidence type="ECO:0000256" key="4">
    <source>
        <dbReference type="ARBA" id="ARBA00017099"/>
    </source>
</evidence>
<dbReference type="GO" id="GO:0019305">
    <property type="term" value="P:dTDP-rhamnose biosynthetic process"/>
    <property type="evidence" value="ECO:0007669"/>
    <property type="project" value="UniProtKB-UniPathway"/>
</dbReference>
<keyword evidence="6" id="KW-0560">Oxidoreductase</keyword>
<comment type="catalytic activity">
    <reaction evidence="5 6">
        <text>dTDP-beta-L-rhamnose + NADP(+) = dTDP-4-dehydro-beta-L-rhamnose + NADPH + H(+)</text>
        <dbReference type="Rhea" id="RHEA:21796"/>
        <dbReference type="ChEBI" id="CHEBI:15378"/>
        <dbReference type="ChEBI" id="CHEBI:57510"/>
        <dbReference type="ChEBI" id="CHEBI:57783"/>
        <dbReference type="ChEBI" id="CHEBI:58349"/>
        <dbReference type="ChEBI" id="CHEBI:62830"/>
        <dbReference type="EC" id="1.1.1.133"/>
    </reaction>
</comment>
<reference evidence="8 9" key="1">
    <citation type="journal article" date="2011" name="Stand. Genomic Sci.">
        <title>Complete genome sequence of Rhodospirillum rubrum type strain (S1).</title>
        <authorList>
            <person name="Munk A.C."/>
            <person name="Copeland A."/>
            <person name="Lucas S."/>
            <person name="Lapidus A."/>
            <person name="Del Rio T.G."/>
            <person name="Barry K."/>
            <person name="Detter J.C."/>
            <person name="Hammon N."/>
            <person name="Israni S."/>
            <person name="Pitluck S."/>
            <person name="Brettin T."/>
            <person name="Bruce D."/>
            <person name="Han C."/>
            <person name="Tapia R."/>
            <person name="Gilna P."/>
            <person name="Schmutz J."/>
            <person name="Larimer F."/>
            <person name="Land M."/>
            <person name="Kyrpides N.C."/>
            <person name="Mavromatis K."/>
            <person name="Richardson P."/>
            <person name="Rohde M."/>
            <person name="Goker M."/>
            <person name="Klenk H.P."/>
            <person name="Zhang Y."/>
            <person name="Roberts G.P."/>
            <person name="Reslewic S."/>
            <person name="Schwartz D.C."/>
        </authorList>
    </citation>
    <scope>NUCLEOTIDE SEQUENCE [LARGE SCALE GENOMIC DNA]</scope>
    <source>
        <strain evidence="9">ATCC 11170 / ATH 1.1.1 / DSM 467 / LMG 4362 / NCIMB 8255 / S1</strain>
        <plasmid evidence="9">pRHORT</plasmid>
    </source>
</reference>
<name>Q2RMK0_RHORT</name>
<dbReference type="PATRIC" id="fig|269796.9.peg.47"/>
<feature type="domain" description="RmlD-like substrate binding" evidence="7">
    <location>
        <begin position="10"/>
        <end position="301"/>
    </location>
</feature>
<dbReference type="Gene3D" id="3.90.25.10">
    <property type="entry name" value="UDP-galactose 4-epimerase, domain 1"/>
    <property type="match status" value="1"/>
</dbReference>
<sequence length="310" mass="33778">MTDLGRSRPVLILGTGQVGSELAAAKWPSGLVPVVRDRKRIDLSNQGSVSAGVADQPWAFVINAAAYTAVDKAETDPEAAFAVNRDGPRWLAEACARAHIPLLHLSTDYVFDGQKQEPYRETDPVAPLGVYGASKEAGEAALRAVWERHIILRTAWVFSAHGHNFVKTMLRLGRERDELRVVADQYGCPTAASDIATSIIDIVRQLTDDKPRGGGQREGWGTYHFVGAGPTTWYGLADAVMAGLAKQEGRRPVVLPITTAQYPTPARRPVNSVLDCTQIEAVFGIRPRSWREGLDEVLQTLGTSGKRESR</sequence>
<dbReference type="Proteomes" id="UP000001929">
    <property type="component" value="Plasmid unnamed"/>
</dbReference>
<evidence type="ECO:0000259" key="7">
    <source>
        <dbReference type="Pfam" id="PF04321"/>
    </source>
</evidence>
<evidence type="ECO:0000256" key="1">
    <source>
        <dbReference type="ARBA" id="ARBA00004781"/>
    </source>
</evidence>
<dbReference type="InterPro" id="IPR029903">
    <property type="entry name" value="RmlD-like-bd"/>
</dbReference>
<keyword evidence="9" id="KW-1185">Reference proteome</keyword>
<geneLocation type="plasmid" evidence="9">
    <name>pRHORT</name>
</geneLocation>
<accession>Q2RMK0</accession>
<dbReference type="EMBL" id="CP000231">
    <property type="protein sequence ID" value="ABC24645.1"/>
    <property type="molecule type" value="Genomic_DNA"/>
</dbReference>
<evidence type="ECO:0000256" key="6">
    <source>
        <dbReference type="RuleBase" id="RU364082"/>
    </source>
</evidence>
<dbReference type="SUPFAM" id="SSF51735">
    <property type="entry name" value="NAD(P)-binding Rossmann-fold domains"/>
    <property type="match status" value="1"/>
</dbReference>
<dbReference type="NCBIfam" id="TIGR01214">
    <property type="entry name" value="rmlD"/>
    <property type="match status" value="1"/>
</dbReference>
<organism evidence="8 9">
    <name type="scientific">Rhodospirillum rubrum (strain ATCC 11170 / ATH 1.1.1 / DSM 467 / LMG 4362 / NCIMB 8255 / S1)</name>
    <dbReference type="NCBI Taxonomy" id="269796"/>
    <lineage>
        <taxon>Bacteria</taxon>
        <taxon>Pseudomonadati</taxon>
        <taxon>Pseudomonadota</taxon>
        <taxon>Alphaproteobacteria</taxon>
        <taxon>Rhodospirillales</taxon>
        <taxon>Rhodospirillaceae</taxon>
        <taxon>Rhodospirillum</taxon>
    </lineage>
</organism>
<keyword evidence="6" id="KW-0521">NADP</keyword>